<evidence type="ECO:0000313" key="3">
    <source>
        <dbReference type="Proteomes" id="UP000824890"/>
    </source>
</evidence>
<dbReference type="Proteomes" id="UP000824890">
    <property type="component" value="Unassembled WGS sequence"/>
</dbReference>
<name>A0ABQ7YDT6_BRANA</name>
<gene>
    <name evidence="2" type="ORF">HID58_083629</name>
</gene>
<organism evidence="2 3">
    <name type="scientific">Brassica napus</name>
    <name type="common">Rape</name>
    <dbReference type="NCBI Taxonomy" id="3708"/>
    <lineage>
        <taxon>Eukaryota</taxon>
        <taxon>Viridiplantae</taxon>
        <taxon>Streptophyta</taxon>
        <taxon>Embryophyta</taxon>
        <taxon>Tracheophyta</taxon>
        <taxon>Spermatophyta</taxon>
        <taxon>Magnoliopsida</taxon>
        <taxon>eudicotyledons</taxon>
        <taxon>Gunneridae</taxon>
        <taxon>Pentapetalae</taxon>
        <taxon>rosids</taxon>
        <taxon>malvids</taxon>
        <taxon>Brassicales</taxon>
        <taxon>Brassicaceae</taxon>
        <taxon>Brassiceae</taxon>
        <taxon>Brassica</taxon>
    </lineage>
</organism>
<reference evidence="2 3" key="1">
    <citation type="submission" date="2021-05" db="EMBL/GenBank/DDBJ databases">
        <title>Genome Assembly of Synthetic Allotetraploid Brassica napus Reveals Homoeologous Exchanges between Subgenomes.</title>
        <authorList>
            <person name="Davis J.T."/>
        </authorList>
    </citation>
    <scope>NUCLEOTIDE SEQUENCE [LARGE SCALE GENOMIC DNA]</scope>
    <source>
        <strain evidence="3">cv. Da-Ae</strain>
        <tissue evidence="2">Seedling</tissue>
    </source>
</reference>
<comment type="caution">
    <text evidence="2">The sequence shown here is derived from an EMBL/GenBank/DDBJ whole genome shotgun (WGS) entry which is preliminary data.</text>
</comment>
<keyword evidence="3" id="KW-1185">Reference proteome</keyword>
<dbReference type="InterPro" id="IPR003029">
    <property type="entry name" value="S1_domain"/>
</dbReference>
<accession>A0ABQ7YDT6</accession>
<dbReference type="EMBL" id="JAGKQM010000018">
    <property type="protein sequence ID" value="KAH0866418.1"/>
    <property type="molecule type" value="Genomic_DNA"/>
</dbReference>
<dbReference type="PROSITE" id="PS50126">
    <property type="entry name" value="S1"/>
    <property type="match status" value="1"/>
</dbReference>
<feature type="domain" description="S1 motif" evidence="1">
    <location>
        <begin position="64"/>
        <end position="151"/>
    </location>
</feature>
<proteinExistence type="predicted"/>
<evidence type="ECO:0000259" key="1">
    <source>
        <dbReference type="PROSITE" id="PS50126"/>
    </source>
</evidence>
<protein>
    <recommendedName>
        <fullName evidence="1">S1 motif domain-containing protein</fullName>
    </recommendedName>
</protein>
<evidence type="ECO:0000313" key="2">
    <source>
        <dbReference type="EMBL" id="KAH0866418.1"/>
    </source>
</evidence>
<sequence>MKITREHGESLDLLPSSGIVYVKAKEKFLSPSLSASSPSSTQQEIIFSVPTTTASKVMDFLESSQELSVNVTDVTTRGYEVCFGPLRGFLPYNQLVHASKFGSFQAWAKPDLKDPSRHQKKSFVHSFVGNTLSVCVLTADKSTDILILTMKPVEGVEGLELNGSDAAIRKSSISRIAVEGYDTSPPREGVEEALRKHFASRGIKLIHASAPEVDYHGTILCRFALIYLNEEDEEKALKLDGSDMGGRILRVTAYPFDSNRLEFSLDPVALFSGTGVVSLISMEMLLKRL</sequence>
<dbReference type="PANTHER" id="PTHR47600:SF1">
    <property type="entry name" value="NUCLEIC ACID-BINDING, OB-FOLD-LIKE PROTEIN"/>
    <property type="match status" value="1"/>
</dbReference>
<dbReference type="PANTHER" id="PTHR47600">
    <property type="entry name" value="NUCLEIC ACID-BINDING, OB-FOLD-LIKE PROTEIN"/>
    <property type="match status" value="1"/>
</dbReference>